<evidence type="ECO:0000313" key="2">
    <source>
        <dbReference type="Proteomes" id="UP000270296"/>
    </source>
</evidence>
<dbReference type="Proteomes" id="UP000270296">
    <property type="component" value="Unassembled WGS sequence"/>
</dbReference>
<dbReference type="PANTHER" id="PTHR31518">
    <property type="entry name" value="ARGININE/SERINE-RICH PROTEIN PNISR"/>
    <property type="match status" value="1"/>
</dbReference>
<name>A0A183IFW6_9BILA</name>
<evidence type="ECO:0000313" key="1">
    <source>
        <dbReference type="EMBL" id="VDO97875.1"/>
    </source>
</evidence>
<protein>
    <submittedName>
        <fullName evidence="3">GYF domain-containing protein</fullName>
    </submittedName>
</protein>
<proteinExistence type="predicted"/>
<dbReference type="InterPro" id="IPR031937">
    <property type="entry name" value="PNISR"/>
</dbReference>
<dbReference type="AlphaFoldDB" id="A0A183IFW6"/>
<reference evidence="1 2" key="2">
    <citation type="submission" date="2018-11" db="EMBL/GenBank/DDBJ databases">
        <authorList>
            <consortium name="Pathogen Informatics"/>
        </authorList>
    </citation>
    <scope>NUCLEOTIDE SEQUENCE [LARGE SCALE GENOMIC DNA]</scope>
</reference>
<sequence>MYPAWLQASYYSSIPHDEVNWAQLAQQWIAMRQTEDSNNFSHPRVPSPFPRLPPPPVSHTSTPLTPALPTPARFFEGNVISCLLLCCCVIC</sequence>
<reference evidence="3" key="1">
    <citation type="submission" date="2016-06" db="UniProtKB">
        <authorList>
            <consortium name="WormBaseParasite"/>
        </authorList>
    </citation>
    <scope>IDENTIFICATION</scope>
</reference>
<dbReference type="EMBL" id="UZAM01007260">
    <property type="protein sequence ID" value="VDO97875.1"/>
    <property type="molecule type" value="Genomic_DNA"/>
</dbReference>
<dbReference type="WBParaSite" id="SBAD_0000263301-mRNA-1">
    <property type="protein sequence ID" value="SBAD_0000263301-mRNA-1"/>
    <property type="gene ID" value="SBAD_0000263301"/>
</dbReference>
<gene>
    <name evidence="1" type="ORF">SBAD_LOCUS2510</name>
</gene>
<dbReference type="OrthoDB" id="5876474at2759"/>
<accession>A0A183IFW6</accession>
<evidence type="ECO:0000313" key="3">
    <source>
        <dbReference type="WBParaSite" id="SBAD_0000263301-mRNA-1"/>
    </source>
</evidence>
<keyword evidence="2" id="KW-1185">Reference proteome</keyword>
<organism evidence="3">
    <name type="scientific">Soboliphyme baturini</name>
    <dbReference type="NCBI Taxonomy" id="241478"/>
    <lineage>
        <taxon>Eukaryota</taxon>
        <taxon>Metazoa</taxon>
        <taxon>Ecdysozoa</taxon>
        <taxon>Nematoda</taxon>
        <taxon>Enoplea</taxon>
        <taxon>Dorylaimia</taxon>
        <taxon>Dioctophymatida</taxon>
        <taxon>Dioctophymatoidea</taxon>
        <taxon>Soboliphymatidae</taxon>
        <taxon>Soboliphyme</taxon>
    </lineage>
</organism>